<accession>A0ABD0AMW1</accession>
<name>A0ABD0AMW1_LIMFE</name>
<proteinExistence type="predicted"/>
<gene>
    <name evidence="1" type="ORF">LF01B1_08350</name>
</gene>
<dbReference type="RefSeq" id="WP_239065423.1">
    <property type="nucleotide sequence ID" value="NZ_BOLH01000007.1"/>
</dbReference>
<reference evidence="1 2" key="1">
    <citation type="submission" date="2021-01" db="EMBL/GenBank/DDBJ databases">
        <title>Development of a method for detection of lactic acid bacteria that cause putrefactive shochu mash.</title>
        <authorList>
            <person name="Takashita H."/>
            <person name="Fujihara E."/>
            <person name="Takayama K."/>
            <person name="Yamamoto H."/>
            <person name="Mizutani M."/>
            <person name="Kajiwara Y."/>
        </authorList>
    </citation>
    <scope>NUCLEOTIDE SEQUENCE [LARGE SCALE GENOMIC DNA]</scope>
    <source>
        <strain evidence="1 2">01-B1</strain>
    </source>
</reference>
<protein>
    <submittedName>
        <fullName evidence="1">Uncharacterized protein</fullName>
    </submittedName>
</protein>
<sequence>MAITTMSLTSTTRSWLLTSIRYWPSLNAFDKHDFVPLFSSIINYLTTNQELQALMHEAYNKSRALAEITHAFQTVTLSEVAVFGGQNDLVTQLEINYNLAGVLTILTDWQKGNINASVTELTTSPAAIARHHWQ</sequence>
<dbReference type="AlphaFoldDB" id="A0ABD0AMW1"/>
<dbReference type="Proteomes" id="UP000653631">
    <property type="component" value="Unassembled WGS sequence"/>
</dbReference>
<organism evidence="1 2">
    <name type="scientific">Limosilactobacillus fermentum</name>
    <name type="common">Lactobacillus fermentum</name>
    <dbReference type="NCBI Taxonomy" id="1613"/>
    <lineage>
        <taxon>Bacteria</taxon>
        <taxon>Bacillati</taxon>
        <taxon>Bacillota</taxon>
        <taxon>Bacilli</taxon>
        <taxon>Lactobacillales</taxon>
        <taxon>Lactobacillaceae</taxon>
        <taxon>Limosilactobacillus</taxon>
    </lineage>
</organism>
<comment type="caution">
    <text evidence="1">The sequence shown here is derived from an EMBL/GenBank/DDBJ whole genome shotgun (WGS) entry which is preliminary data.</text>
</comment>
<evidence type="ECO:0000313" key="1">
    <source>
        <dbReference type="EMBL" id="GIC71820.1"/>
    </source>
</evidence>
<evidence type="ECO:0000313" key="2">
    <source>
        <dbReference type="Proteomes" id="UP000653631"/>
    </source>
</evidence>
<dbReference type="EMBL" id="BOLH01000007">
    <property type="protein sequence ID" value="GIC71820.1"/>
    <property type="molecule type" value="Genomic_DNA"/>
</dbReference>